<accession>J9VKM8</accession>
<name>J9VKM8_CRYN9</name>
<dbReference type="GeneID" id="23886276"/>
<keyword evidence="3" id="KW-1185">Reference proteome</keyword>
<dbReference type="KEGG" id="cng:CNAG_02713"/>
<dbReference type="HOGENOM" id="CLU_1865037_0_0_1"/>
<dbReference type="AlphaFoldDB" id="J9VKM8"/>
<gene>
    <name evidence="2" type="ORF">CNAG_02713</name>
</gene>
<dbReference type="EMBL" id="CP003822">
    <property type="protein sequence ID" value="AFR93976.1"/>
    <property type="molecule type" value="Genomic_DNA"/>
</dbReference>
<reference evidence="2 3" key="1">
    <citation type="journal article" date="2014" name="PLoS Genet.">
        <title>Analysis of the genome and transcriptome of Cryptococcus neoformans var. grubii reveals complex RNA expression and microevolution leading to virulence attenuation.</title>
        <authorList>
            <person name="Janbon G."/>
            <person name="Ormerod K.L."/>
            <person name="Paulet D."/>
            <person name="Byrnes E.J.III."/>
            <person name="Yadav V."/>
            <person name="Chatterjee G."/>
            <person name="Mullapudi N."/>
            <person name="Hon C.C."/>
            <person name="Billmyre R.B."/>
            <person name="Brunel F."/>
            <person name="Bahn Y.S."/>
            <person name="Chen W."/>
            <person name="Chen Y."/>
            <person name="Chow E.W."/>
            <person name="Coppee J.Y."/>
            <person name="Floyd-Averette A."/>
            <person name="Gaillardin C."/>
            <person name="Gerik K.J."/>
            <person name="Goldberg J."/>
            <person name="Gonzalez-Hilarion S."/>
            <person name="Gujja S."/>
            <person name="Hamlin J.L."/>
            <person name="Hsueh Y.P."/>
            <person name="Ianiri G."/>
            <person name="Jones S."/>
            <person name="Kodira C.D."/>
            <person name="Kozubowski L."/>
            <person name="Lam W."/>
            <person name="Marra M."/>
            <person name="Mesner L.D."/>
            <person name="Mieczkowski P.A."/>
            <person name="Moyrand F."/>
            <person name="Nielsen K."/>
            <person name="Proux C."/>
            <person name="Rossignol T."/>
            <person name="Schein J.E."/>
            <person name="Sun S."/>
            <person name="Wollschlaeger C."/>
            <person name="Wood I.A."/>
            <person name="Zeng Q."/>
            <person name="Neuveglise C."/>
            <person name="Newlon C.S."/>
            <person name="Perfect J.R."/>
            <person name="Lodge J.K."/>
            <person name="Idnurm A."/>
            <person name="Stajich J.E."/>
            <person name="Kronstad J.W."/>
            <person name="Sanyal K."/>
            <person name="Heitman J."/>
            <person name="Fraser J.A."/>
            <person name="Cuomo C.A."/>
            <person name="Dietrich F.S."/>
        </authorList>
    </citation>
    <scope>NUCLEOTIDE SEQUENCE [LARGE SCALE GENOMIC DNA]</scope>
    <source>
        <strain evidence="3">H99 / ATCC 208821 / CBS 10515 / FGSC 9487</strain>
    </source>
</reference>
<dbReference type="OrthoDB" id="2595509at2759"/>
<evidence type="ECO:0000256" key="1">
    <source>
        <dbReference type="SAM" id="MobiDB-lite"/>
    </source>
</evidence>
<evidence type="ECO:0000313" key="3">
    <source>
        <dbReference type="Proteomes" id="UP000010091"/>
    </source>
</evidence>
<protein>
    <submittedName>
        <fullName evidence="2">Uncharacterized protein</fullName>
    </submittedName>
</protein>
<dbReference type="RefSeq" id="XP_012048086.1">
    <property type="nucleotide sequence ID" value="XM_012192696.1"/>
</dbReference>
<dbReference type="VEuPathDB" id="FungiDB:CNAG_02713"/>
<sequence length="137" mass="15175">MSTYYRRFGRFASASTSESHQRQLGAPVSKWKREWVAPEGLPAESSYKIFKWVRTDVKAQFSGIDEPSEAADYTPAPEGQGEDEGEVLEEDDEGIQEVDDEGDSPAVISSCSLAVNFENCIIVGVCELEYTSRVRGL</sequence>
<evidence type="ECO:0000313" key="2">
    <source>
        <dbReference type="EMBL" id="AFR93976.1"/>
    </source>
</evidence>
<proteinExistence type="predicted"/>
<feature type="region of interest" description="Disordered" evidence="1">
    <location>
        <begin position="63"/>
        <end position="104"/>
    </location>
</feature>
<feature type="compositionally biased region" description="Acidic residues" evidence="1">
    <location>
        <begin position="80"/>
        <end position="103"/>
    </location>
</feature>
<dbReference type="Proteomes" id="UP000010091">
    <property type="component" value="Chromosome 3"/>
</dbReference>
<organism evidence="2 3">
    <name type="scientific">Cryptococcus neoformans (strain H99 / ATCC 208821 / CBS 10515 / FGSC 9487)</name>
    <name type="common">Cryptococcus neoformans var. grubii serotype A</name>
    <dbReference type="NCBI Taxonomy" id="235443"/>
    <lineage>
        <taxon>Eukaryota</taxon>
        <taxon>Fungi</taxon>
        <taxon>Dikarya</taxon>
        <taxon>Basidiomycota</taxon>
        <taxon>Agaricomycotina</taxon>
        <taxon>Tremellomycetes</taxon>
        <taxon>Tremellales</taxon>
        <taxon>Cryptococcaceae</taxon>
        <taxon>Cryptococcus</taxon>
        <taxon>Cryptococcus neoformans species complex</taxon>
    </lineage>
</organism>